<evidence type="ECO:0000313" key="3">
    <source>
        <dbReference type="Proteomes" id="UP000521872"/>
    </source>
</evidence>
<reference evidence="2 3" key="1">
    <citation type="submission" date="2019-12" db="EMBL/GenBank/DDBJ databases">
        <authorList>
            <person name="Floudas D."/>
            <person name="Bentzer J."/>
            <person name="Ahren D."/>
            <person name="Johansson T."/>
            <person name="Persson P."/>
            <person name="Tunlid A."/>
        </authorList>
    </citation>
    <scope>NUCLEOTIDE SEQUENCE [LARGE SCALE GENOMIC DNA]</scope>
    <source>
        <strain evidence="2 3">CBS 102.39</strain>
    </source>
</reference>
<evidence type="ECO:0000313" key="2">
    <source>
        <dbReference type="EMBL" id="KAF4617890.1"/>
    </source>
</evidence>
<proteinExistence type="predicted"/>
<accession>A0A8H4QWD4</accession>
<dbReference type="GO" id="GO:0003676">
    <property type="term" value="F:nucleic acid binding"/>
    <property type="evidence" value="ECO:0007669"/>
    <property type="project" value="InterPro"/>
</dbReference>
<organism evidence="2 3">
    <name type="scientific">Agrocybe pediades</name>
    <dbReference type="NCBI Taxonomy" id="84607"/>
    <lineage>
        <taxon>Eukaryota</taxon>
        <taxon>Fungi</taxon>
        <taxon>Dikarya</taxon>
        <taxon>Basidiomycota</taxon>
        <taxon>Agaricomycotina</taxon>
        <taxon>Agaricomycetes</taxon>
        <taxon>Agaricomycetidae</taxon>
        <taxon>Agaricales</taxon>
        <taxon>Agaricineae</taxon>
        <taxon>Strophariaceae</taxon>
        <taxon>Agrocybe</taxon>
    </lineage>
</organism>
<dbReference type="Gene3D" id="3.30.420.10">
    <property type="entry name" value="Ribonuclease H-like superfamily/Ribonuclease H"/>
    <property type="match status" value="1"/>
</dbReference>
<dbReference type="AlphaFoldDB" id="A0A8H4QWD4"/>
<dbReference type="GO" id="GO:0004523">
    <property type="term" value="F:RNA-DNA hybrid ribonuclease activity"/>
    <property type="evidence" value="ECO:0007669"/>
    <property type="project" value="InterPro"/>
</dbReference>
<dbReference type="SUPFAM" id="SSF53098">
    <property type="entry name" value="Ribonuclease H-like"/>
    <property type="match status" value="1"/>
</dbReference>
<dbReference type="Proteomes" id="UP000521872">
    <property type="component" value="Unassembled WGS sequence"/>
</dbReference>
<gene>
    <name evidence="2" type="ORF">D9613_005745</name>
</gene>
<evidence type="ECO:0000259" key="1">
    <source>
        <dbReference type="PROSITE" id="PS50879"/>
    </source>
</evidence>
<dbReference type="PROSITE" id="PS50879">
    <property type="entry name" value="RNASE_H_1"/>
    <property type="match status" value="1"/>
</dbReference>
<comment type="caution">
    <text evidence="2">The sequence shown here is derived from an EMBL/GenBank/DDBJ whole genome shotgun (WGS) entry which is preliminary data.</text>
</comment>
<feature type="domain" description="RNase H type-1" evidence="1">
    <location>
        <begin position="66"/>
        <end position="217"/>
    </location>
</feature>
<protein>
    <recommendedName>
        <fullName evidence="1">RNase H type-1 domain-containing protein</fullName>
    </recommendedName>
</protein>
<keyword evidence="3" id="KW-1185">Reference proteome</keyword>
<dbReference type="InterPro" id="IPR002156">
    <property type="entry name" value="RNaseH_domain"/>
</dbReference>
<dbReference type="CDD" id="cd09276">
    <property type="entry name" value="Rnase_HI_RT_non_LTR"/>
    <property type="match status" value="1"/>
</dbReference>
<name>A0A8H4QWD4_9AGAR</name>
<dbReference type="InterPro" id="IPR036397">
    <property type="entry name" value="RNaseH_sf"/>
</dbReference>
<dbReference type="EMBL" id="JAACJL010000030">
    <property type="protein sequence ID" value="KAF4617890.1"/>
    <property type="molecule type" value="Genomic_DNA"/>
</dbReference>
<sequence length="251" mass="27375">MSGVTDTSTRLMVAAFSYVNLCARTRPLTKGSTLLGVRGRPVPSGHAIIPVISSTRLDAKKLDENDKNDIKIYTDGSGKGGNVGAAAVLYHGGEIPEVSRYHLGKKSTYSVFEGECLGQLLGLGLLEQKLFLRSMLDQRRAKYTVSVAVDSQESLLCHHISKVRMARRSPIIREIHQAYSRILSMYPDVSIGFRWVPAHEGIRGGDEADMQAKLATKGADHNTPDAVQYSRLKPVLAGSRVETVCQVPSEP</sequence>
<dbReference type="InterPro" id="IPR012337">
    <property type="entry name" value="RNaseH-like_sf"/>
</dbReference>